<comment type="caution">
    <text evidence="2">The sequence shown here is derived from an EMBL/GenBank/DDBJ whole genome shotgun (WGS) entry which is preliminary data.</text>
</comment>
<keyword evidence="3" id="KW-1185">Reference proteome</keyword>
<dbReference type="AlphaFoldDB" id="A0A4Z0PDA4"/>
<dbReference type="OrthoDB" id="1059469at2"/>
<feature type="signal peptide" evidence="1">
    <location>
        <begin position="1"/>
        <end position="21"/>
    </location>
</feature>
<keyword evidence="1" id="KW-0732">Signal</keyword>
<sequence>MKYAYPALFLLLSWFLAPASAQTPPTPPAPKQTARLELPLESYSSDVHVQTLPEDSSLVVLVERDLPLSTKSEFYFQHYNHQLQPGRKLVLEVPREYEFSQICAEGSDVYALFTSSTQGKLWVAAFDTRTGELGKGEFDTKLTRYVHNMKALGGNLFVTVGLDQHLTILLLDLHTAQFKFLPSVYEPLPATLTFLADSVTKRAEFILSESNGFKSRLQVKQLSEQGQLLRSEFVQAESERGLISAQLSPGDSAARLLAGTYTLRDSRYSQGLFAADLTAGVTETGQRRSLRFYDFLNLKHFFDFMSPARVARMRQRNQKLRAASRQHRLRYRLLMHDMIPFQGAYVLVAEVYYPRYQYGYGTYYNTAAYLPMYNPLYGANSYNRGYNRNGRNVDGYRFTHALVCAFDRHGNLLWDNAFLLKDVETGELAETVQVRPMPDGKRLVLSYLYEDKLRYKIIDQATSSPNDLEAVLRTGEESHPEKTLGTSNSELQAWYGSKFVAYGYQRIRSSGFTTRNVFFINAIAFE</sequence>
<evidence type="ECO:0000313" key="3">
    <source>
        <dbReference type="Proteomes" id="UP000298337"/>
    </source>
</evidence>
<gene>
    <name evidence="2" type="ORF">EU556_05425</name>
</gene>
<dbReference type="Proteomes" id="UP000298337">
    <property type="component" value="Unassembled WGS sequence"/>
</dbReference>
<evidence type="ECO:0000256" key="1">
    <source>
        <dbReference type="SAM" id="SignalP"/>
    </source>
</evidence>
<protein>
    <submittedName>
        <fullName evidence="2">Uncharacterized protein</fullName>
    </submittedName>
</protein>
<organism evidence="2 3">
    <name type="scientific">Hymenobacter fodinae</name>
    <dbReference type="NCBI Taxonomy" id="2510796"/>
    <lineage>
        <taxon>Bacteria</taxon>
        <taxon>Pseudomonadati</taxon>
        <taxon>Bacteroidota</taxon>
        <taxon>Cytophagia</taxon>
        <taxon>Cytophagales</taxon>
        <taxon>Hymenobacteraceae</taxon>
        <taxon>Hymenobacter</taxon>
    </lineage>
</organism>
<dbReference type="RefSeq" id="WP_135431778.1">
    <property type="nucleotide sequence ID" value="NZ_SRLA01000001.1"/>
</dbReference>
<dbReference type="EMBL" id="SRLA01000001">
    <property type="protein sequence ID" value="TGE10261.1"/>
    <property type="molecule type" value="Genomic_DNA"/>
</dbReference>
<accession>A0A4Z0PDA4</accession>
<proteinExistence type="predicted"/>
<evidence type="ECO:0000313" key="2">
    <source>
        <dbReference type="EMBL" id="TGE10261.1"/>
    </source>
</evidence>
<name>A0A4Z0PDA4_9BACT</name>
<feature type="chain" id="PRO_5021471866" evidence="1">
    <location>
        <begin position="22"/>
        <end position="526"/>
    </location>
</feature>
<reference evidence="2 3" key="1">
    <citation type="submission" date="2019-04" db="EMBL/GenBank/DDBJ databases">
        <authorList>
            <person name="Feng G."/>
            <person name="Zhang J."/>
            <person name="Zhu H."/>
        </authorList>
    </citation>
    <scope>NUCLEOTIDE SEQUENCE [LARGE SCALE GENOMIC DNA]</scope>
    <source>
        <strain evidence="2 3">92R-1</strain>
    </source>
</reference>